<feature type="non-terminal residue" evidence="1">
    <location>
        <position position="1"/>
    </location>
</feature>
<feature type="non-terminal residue" evidence="1">
    <location>
        <position position="82"/>
    </location>
</feature>
<sequence length="82" mass="9050">QQKSQTDSAQEMHMGLLDSHKNLTERVTELEAASGRSALPALSTSHDQLEERVEGVCKSQKILRAGHDTLVDQFKTSEDAQT</sequence>
<dbReference type="AlphaFoldDB" id="A0A699XI70"/>
<protein>
    <submittedName>
        <fullName evidence="1">Uncharacterized protein</fullName>
    </submittedName>
</protein>
<name>A0A699XI70_TANCI</name>
<reference evidence="1" key="1">
    <citation type="journal article" date="2019" name="Sci. Rep.">
        <title>Draft genome of Tanacetum cinerariifolium, the natural source of mosquito coil.</title>
        <authorList>
            <person name="Yamashiro T."/>
            <person name="Shiraishi A."/>
            <person name="Satake H."/>
            <person name="Nakayama K."/>
        </authorList>
    </citation>
    <scope>NUCLEOTIDE SEQUENCE</scope>
</reference>
<proteinExistence type="predicted"/>
<dbReference type="EMBL" id="BKCJ011865349">
    <property type="protein sequence ID" value="GFD59469.1"/>
    <property type="molecule type" value="Genomic_DNA"/>
</dbReference>
<comment type="caution">
    <text evidence="1">The sequence shown here is derived from an EMBL/GenBank/DDBJ whole genome shotgun (WGS) entry which is preliminary data.</text>
</comment>
<evidence type="ECO:0000313" key="1">
    <source>
        <dbReference type="EMBL" id="GFD59469.1"/>
    </source>
</evidence>
<organism evidence="1">
    <name type="scientific">Tanacetum cinerariifolium</name>
    <name type="common">Dalmatian daisy</name>
    <name type="synonym">Chrysanthemum cinerariifolium</name>
    <dbReference type="NCBI Taxonomy" id="118510"/>
    <lineage>
        <taxon>Eukaryota</taxon>
        <taxon>Viridiplantae</taxon>
        <taxon>Streptophyta</taxon>
        <taxon>Embryophyta</taxon>
        <taxon>Tracheophyta</taxon>
        <taxon>Spermatophyta</taxon>
        <taxon>Magnoliopsida</taxon>
        <taxon>eudicotyledons</taxon>
        <taxon>Gunneridae</taxon>
        <taxon>Pentapetalae</taxon>
        <taxon>asterids</taxon>
        <taxon>campanulids</taxon>
        <taxon>Asterales</taxon>
        <taxon>Asteraceae</taxon>
        <taxon>Asteroideae</taxon>
        <taxon>Anthemideae</taxon>
        <taxon>Anthemidinae</taxon>
        <taxon>Tanacetum</taxon>
    </lineage>
</organism>
<accession>A0A699XI70</accession>
<gene>
    <name evidence="1" type="ORF">Tci_931438</name>
</gene>